<comment type="caution">
    <text evidence="1">Lacks conserved residue(s) required for the propagation of feature annotation.</text>
</comment>
<dbReference type="EMBL" id="JARBDR010000141">
    <property type="protein sequence ID" value="KAJ8320325.1"/>
    <property type="molecule type" value="Genomic_DNA"/>
</dbReference>
<evidence type="ECO:0000313" key="4">
    <source>
        <dbReference type="Proteomes" id="UP001217089"/>
    </source>
</evidence>
<organism evidence="3 4">
    <name type="scientific">Tegillarca granosa</name>
    <name type="common">Malaysian cockle</name>
    <name type="synonym">Anadara granosa</name>
    <dbReference type="NCBI Taxonomy" id="220873"/>
    <lineage>
        <taxon>Eukaryota</taxon>
        <taxon>Metazoa</taxon>
        <taxon>Spiralia</taxon>
        <taxon>Lophotrochozoa</taxon>
        <taxon>Mollusca</taxon>
        <taxon>Bivalvia</taxon>
        <taxon>Autobranchia</taxon>
        <taxon>Pteriomorphia</taxon>
        <taxon>Arcoida</taxon>
        <taxon>Arcoidea</taxon>
        <taxon>Arcidae</taxon>
        <taxon>Tegillarca</taxon>
    </lineage>
</organism>
<protein>
    <recommendedName>
        <fullName evidence="2">Peptidase M12B domain-containing protein</fullName>
    </recommendedName>
</protein>
<sequence length="293" mass="32771">MEPLRIRNNTGDHRIFKTPIAVDVKGDYEIDPDAIKSLTAKTKSSNLHRVKRATTDYNVELFMVVDYSIYKFWYDAADTSLTTSQKDAFAKTSIRQFYAFVISGVARDDSGVKESLFNHLITKDRWNRRQSIATSTWTESIKVTSSTPNQVDSSNGLNNFKNWIASTSSLPDHDHAMLFTRYDLTASSSTSNAAAHELGHSSVEDWNLNRIATKGKFLIYSKYILKHIFTLGALHDGDGNNACDRNDAFIMAASTSFPTGSTAQNPWKFSSCSVTYFQTLINNLNSVEALSVN</sequence>
<feature type="domain" description="Peptidase M12B" evidence="2">
    <location>
        <begin position="57"/>
        <end position="293"/>
    </location>
</feature>
<gene>
    <name evidence="3" type="ORF">KUTeg_001912</name>
</gene>
<evidence type="ECO:0000313" key="3">
    <source>
        <dbReference type="EMBL" id="KAJ8320325.1"/>
    </source>
</evidence>
<dbReference type="Proteomes" id="UP001217089">
    <property type="component" value="Unassembled WGS sequence"/>
</dbReference>
<dbReference type="SUPFAM" id="SSF55486">
    <property type="entry name" value="Metalloproteases ('zincins'), catalytic domain"/>
    <property type="match status" value="1"/>
</dbReference>
<dbReference type="PANTHER" id="PTHR11905:SF159">
    <property type="entry name" value="ADAM METALLOPROTEASE"/>
    <property type="match status" value="1"/>
</dbReference>
<name>A0ABQ9FX59_TEGGR</name>
<dbReference type="PANTHER" id="PTHR11905">
    <property type="entry name" value="ADAM A DISINTEGRIN AND METALLOPROTEASE DOMAIN"/>
    <property type="match status" value="1"/>
</dbReference>
<proteinExistence type="predicted"/>
<evidence type="ECO:0000259" key="2">
    <source>
        <dbReference type="PROSITE" id="PS50215"/>
    </source>
</evidence>
<dbReference type="InterPro" id="IPR024079">
    <property type="entry name" value="MetalloPept_cat_dom_sf"/>
</dbReference>
<dbReference type="Pfam" id="PF01421">
    <property type="entry name" value="Reprolysin"/>
    <property type="match status" value="1"/>
</dbReference>
<reference evidence="3 4" key="1">
    <citation type="submission" date="2022-12" db="EMBL/GenBank/DDBJ databases">
        <title>Chromosome-level genome of Tegillarca granosa.</title>
        <authorList>
            <person name="Kim J."/>
        </authorList>
    </citation>
    <scope>NUCLEOTIDE SEQUENCE [LARGE SCALE GENOMIC DNA]</scope>
    <source>
        <strain evidence="3">Teg-2019</strain>
        <tissue evidence="3">Adductor muscle</tissue>
    </source>
</reference>
<keyword evidence="4" id="KW-1185">Reference proteome</keyword>
<comment type="caution">
    <text evidence="3">The sequence shown here is derived from an EMBL/GenBank/DDBJ whole genome shotgun (WGS) entry which is preliminary data.</text>
</comment>
<evidence type="ECO:0000256" key="1">
    <source>
        <dbReference type="PROSITE-ProRule" id="PRU00276"/>
    </source>
</evidence>
<accession>A0ABQ9FX59</accession>
<dbReference type="InterPro" id="IPR001590">
    <property type="entry name" value="Peptidase_M12B"/>
</dbReference>
<dbReference type="Gene3D" id="3.40.390.10">
    <property type="entry name" value="Collagenase (Catalytic Domain)"/>
    <property type="match status" value="2"/>
</dbReference>
<dbReference type="PROSITE" id="PS50215">
    <property type="entry name" value="ADAM_MEPRO"/>
    <property type="match status" value="1"/>
</dbReference>